<evidence type="ECO:0000313" key="1">
    <source>
        <dbReference type="EMBL" id="MFD1946317.1"/>
    </source>
</evidence>
<organism evidence="1 2">
    <name type="scientific">Nocardioides aestuarii</name>
    <dbReference type="NCBI Taxonomy" id="252231"/>
    <lineage>
        <taxon>Bacteria</taxon>
        <taxon>Bacillati</taxon>
        <taxon>Actinomycetota</taxon>
        <taxon>Actinomycetes</taxon>
        <taxon>Propionibacteriales</taxon>
        <taxon>Nocardioidaceae</taxon>
        <taxon>Nocardioides</taxon>
    </lineage>
</organism>
<evidence type="ECO:0000313" key="2">
    <source>
        <dbReference type="Proteomes" id="UP001597351"/>
    </source>
</evidence>
<gene>
    <name evidence="1" type="ORF">ACFSDE_05895</name>
</gene>
<comment type="caution">
    <text evidence="1">The sequence shown here is derived from an EMBL/GenBank/DDBJ whole genome shotgun (WGS) entry which is preliminary data.</text>
</comment>
<dbReference type="RefSeq" id="WP_343916357.1">
    <property type="nucleotide sequence ID" value="NZ_BAAAJT010000002.1"/>
</dbReference>
<keyword evidence="2" id="KW-1185">Reference proteome</keyword>
<dbReference type="Proteomes" id="UP001597351">
    <property type="component" value="Unassembled WGS sequence"/>
</dbReference>
<reference evidence="2" key="1">
    <citation type="journal article" date="2019" name="Int. J. Syst. Evol. Microbiol.">
        <title>The Global Catalogue of Microorganisms (GCM) 10K type strain sequencing project: providing services to taxonomists for standard genome sequencing and annotation.</title>
        <authorList>
            <consortium name="The Broad Institute Genomics Platform"/>
            <consortium name="The Broad Institute Genome Sequencing Center for Infectious Disease"/>
            <person name="Wu L."/>
            <person name="Ma J."/>
        </authorList>
    </citation>
    <scope>NUCLEOTIDE SEQUENCE [LARGE SCALE GENOMIC DNA]</scope>
    <source>
        <strain evidence="2">CGMCC 1.12477</strain>
    </source>
</reference>
<protein>
    <submittedName>
        <fullName evidence="1">Uncharacterized protein</fullName>
    </submittedName>
</protein>
<sequence>MDHRLYLSARAQVLADLAARQRATPDLVSALEDAVSSRRWWAEQWPEGAIYVAGLVAQDVQDAALDGGERWPVCRTCGDAPEHALHIQPDLGGPDPWWVCEESGQAVAALGRLDG</sequence>
<proteinExistence type="predicted"/>
<name>A0ABW4TKS3_9ACTN</name>
<dbReference type="EMBL" id="JBHUGD010000003">
    <property type="protein sequence ID" value="MFD1946317.1"/>
    <property type="molecule type" value="Genomic_DNA"/>
</dbReference>
<accession>A0ABW4TKS3</accession>